<feature type="domain" description="Alpha/beta hydrolase fold-3" evidence="3">
    <location>
        <begin position="73"/>
        <end position="259"/>
    </location>
</feature>
<evidence type="ECO:0000313" key="5">
    <source>
        <dbReference type="Proteomes" id="UP000829685"/>
    </source>
</evidence>
<dbReference type="AlphaFoldDB" id="A0A9Q0AS27"/>
<accession>A0A9Q0AS27</accession>
<proteinExistence type="predicted"/>
<dbReference type="GO" id="GO:0016787">
    <property type="term" value="F:hydrolase activity"/>
    <property type="evidence" value="ECO:0007669"/>
    <property type="project" value="UniProtKB-KW"/>
</dbReference>
<evidence type="ECO:0000256" key="1">
    <source>
        <dbReference type="ARBA" id="ARBA00022801"/>
    </source>
</evidence>
<evidence type="ECO:0000259" key="3">
    <source>
        <dbReference type="Pfam" id="PF07859"/>
    </source>
</evidence>
<evidence type="ECO:0000313" key="4">
    <source>
        <dbReference type="EMBL" id="KAI1873444.1"/>
    </source>
</evidence>
<name>A0A9Q0AS27_9PEZI</name>
<reference evidence="4" key="1">
    <citation type="submission" date="2021-03" db="EMBL/GenBank/DDBJ databases">
        <title>Revisited historic fungal species revealed as producer of novel bioactive compounds through whole genome sequencing and comparative genomics.</title>
        <authorList>
            <person name="Vignolle G.A."/>
            <person name="Hochenegger N."/>
            <person name="Mach R.L."/>
            <person name="Mach-Aigner A.R."/>
            <person name="Javad Rahimi M."/>
            <person name="Salim K.A."/>
            <person name="Chan C.M."/>
            <person name="Lim L.B.L."/>
            <person name="Cai F."/>
            <person name="Druzhinina I.S."/>
            <person name="U'Ren J.M."/>
            <person name="Derntl C."/>
        </authorList>
    </citation>
    <scope>NUCLEOTIDE SEQUENCE</scope>
    <source>
        <strain evidence="4">TUCIM 5799</strain>
    </source>
</reference>
<protein>
    <recommendedName>
        <fullName evidence="3">Alpha/beta hydrolase fold-3 domain-containing protein</fullName>
    </recommendedName>
</protein>
<gene>
    <name evidence="4" type="ORF">JX265_005066</name>
</gene>
<organism evidence="4 5">
    <name type="scientific">Neoarthrinium moseri</name>
    <dbReference type="NCBI Taxonomy" id="1658444"/>
    <lineage>
        <taxon>Eukaryota</taxon>
        <taxon>Fungi</taxon>
        <taxon>Dikarya</taxon>
        <taxon>Ascomycota</taxon>
        <taxon>Pezizomycotina</taxon>
        <taxon>Sordariomycetes</taxon>
        <taxon>Xylariomycetidae</taxon>
        <taxon>Amphisphaeriales</taxon>
        <taxon>Apiosporaceae</taxon>
        <taxon>Neoarthrinium</taxon>
    </lineage>
</organism>
<dbReference type="PANTHER" id="PTHR48081">
    <property type="entry name" value="AB HYDROLASE SUPERFAMILY PROTEIN C4A8.06C"/>
    <property type="match status" value="1"/>
</dbReference>
<feature type="chain" id="PRO_5040136392" description="Alpha/beta hydrolase fold-3 domain-containing protein" evidence="2">
    <location>
        <begin position="24"/>
        <end position="325"/>
    </location>
</feature>
<sequence>MPSFLSRLVSLIRIWSLKAAVSALLIVWRAVEPPSAHCAPTLVKTYHVRPKLRNRIHIPRAYESHRAPLPLYLNIHGGGWTLMEALDDDEFCSYIANTFNVVVVNIDYHKAPRNPFPGPINDVVAIAGAAIADEELPIDRRRIAMGGFSAGGNLALAASQRAELHDVIQAVVSFFAPLDMATPVSRKLETRLRPDKPDMLAGILGIFNEAYMTPGTNPTNPLLSPIYAKRDALAAWLCVIGAEEDCLCLESRDFAEKMALSPDNEGKSESDTWERGKVKWELMRGMAHNFTHLRKRAPSAEIRRKEANVALYGRIFAWLHSGPWS</sequence>
<dbReference type="PANTHER" id="PTHR48081:SF8">
    <property type="entry name" value="ALPHA_BETA HYDROLASE FOLD-3 DOMAIN-CONTAINING PROTEIN-RELATED"/>
    <property type="match status" value="1"/>
</dbReference>
<keyword evidence="5" id="KW-1185">Reference proteome</keyword>
<feature type="signal peptide" evidence="2">
    <location>
        <begin position="1"/>
        <end position="23"/>
    </location>
</feature>
<keyword evidence="2" id="KW-0732">Signal</keyword>
<dbReference type="Gene3D" id="3.40.50.1820">
    <property type="entry name" value="alpha/beta hydrolase"/>
    <property type="match status" value="1"/>
</dbReference>
<dbReference type="Proteomes" id="UP000829685">
    <property type="component" value="Unassembled WGS sequence"/>
</dbReference>
<keyword evidence="1" id="KW-0378">Hydrolase</keyword>
<dbReference type="OrthoDB" id="408631at2759"/>
<comment type="caution">
    <text evidence="4">The sequence shown here is derived from an EMBL/GenBank/DDBJ whole genome shotgun (WGS) entry which is preliminary data.</text>
</comment>
<dbReference type="Pfam" id="PF07859">
    <property type="entry name" value="Abhydrolase_3"/>
    <property type="match status" value="1"/>
</dbReference>
<dbReference type="InterPro" id="IPR013094">
    <property type="entry name" value="AB_hydrolase_3"/>
</dbReference>
<dbReference type="InterPro" id="IPR050300">
    <property type="entry name" value="GDXG_lipolytic_enzyme"/>
</dbReference>
<dbReference type="EMBL" id="JAFIMR010000010">
    <property type="protein sequence ID" value="KAI1873444.1"/>
    <property type="molecule type" value="Genomic_DNA"/>
</dbReference>
<dbReference type="SUPFAM" id="SSF53474">
    <property type="entry name" value="alpha/beta-Hydrolases"/>
    <property type="match status" value="1"/>
</dbReference>
<dbReference type="InterPro" id="IPR029058">
    <property type="entry name" value="AB_hydrolase_fold"/>
</dbReference>
<evidence type="ECO:0000256" key="2">
    <source>
        <dbReference type="SAM" id="SignalP"/>
    </source>
</evidence>